<feature type="region of interest" description="Disordered" evidence="1">
    <location>
        <begin position="1"/>
        <end position="39"/>
    </location>
</feature>
<gene>
    <name evidence="2" type="ORF">DP120_07465</name>
</gene>
<dbReference type="AlphaFoldDB" id="A0A365L1W0"/>
<organism evidence="2 3">
    <name type="scientific">Planococcus halotolerans</name>
    <dbReference type="NCBI Taxonomy" id="2233542"/>
    <lineage>
        <taxon>Bacteria</taxon>
        <taxon>Bacillati</taxon>
        <taxon>Bacillota</taxon>
        <taxon>Bacilli</taxon>
        <taxon>Bacillales</taxon>
        <taxon>Caryophanaceae</taxon>
        <taxon>Planococcus</taxon>
    </lineage>
</organism>
<protein>
    <submittedName>
        <fullName evidence="2">Uncharacterized protein</fullName>
    </submittedName>
</protein>
<accession>A0A365L1W0</accession>
<dbReference type="EMBL" id="QLZR01000002">
    <property type="protein sequence ID" value="RAZ79441.1"/>
    <property type="molecule type" value="Genomic_DNA"/>
</dbReference>
<name>A0A365L1W0_9BACL</name>
<feature type="compositionally biased region" description="Basic and acidic residues" evidence="1">
    <location>
        <begin position="1"/>
        <end position="12"/>
    </location>
</feature>
<dbReference type="Proteomes" id="UP000251002">
    <property type="component" value="Unassembled WGS sequence"/>
</dbReference>
<reference evidence="2 3" key="1">
    <citation type="submission" date="2018-06" db="EMBL/GenBank/DDBJ databases">
        <title>The draft genome sequences of strains SCU63 and S1.</title>
        <authorList>
            <person name="Gan L."/>
        </authorList>
    </citation>
    <scope>NUCLEOTIDE SEQUENCE [LARGE SCALE GENOMIC DNA]</scope>
    <source>
        <strain evidence="2 3">SCU63</strain>
    </source>
</reference>
<evidence type="ECO:0000313" key="2">
    <source>
        <dbReference type="EMBL" id="RAZ79441.1"/>
    </source>
</evidence>
<evidence type="ECO:0000313" key="3">
    <source>
        <dbReference type="Proteomes" id="UP000251002"/>
    </source>
</evidence>
<feature type="compositionally biased region" description="Basic and acidic residues" evidence="1">
    <location>
        <begin position="28"/>
        <end position="39"/>
    </location>
</feature>
<proteinExistence type="predicted"/>
<sequence>MAFFAMKDKSEATRGIGPWESGQKKNPKKEADPVKDRPQKGEMRMLLCSLIVCPDKYGFKHFP</sequence>
<evidence type="ECO:0000256" key="1">
    <source>
        <dbReference type="SAM" id="MobiDB-lite"/>
    </source>
</evidence>
<comment type="caution">
    <text evidence="2">The sequence shown here is derived from an EMBL/GenBank/DDBJ whole genome shotgun (WGS) entry which is preliminary data.</text>
</comment>
<keyword evidence="3" id="KW-1185">Reference proteome</keyword>